<comment type="similarity">
    <text evidence="2 3">Belongs to the small heat shock protein (HSP20) family.</text>
</comment>
<dbReference type="Pfam" id="PF00011">
    <property type="entry name" value="HSP20"/>
    <property type="match status" value="1"/>
</dbReference>
<dbReference type="InterPro" id="IPR008978">
    <property type="entry name" value="HSP20-like_chaperone"/>
</dbReference>
<dbReference type="OrthoDB" id="1431247at2759"/>
<evidence type="ECO:0000256" key="2">
    <source>
        <dbReference type="PROSITE-ProRule" id="PRU00285"/>
    </source>
</evidence>
<feature type="domain" description="SHSP" evidence="4">
    <location>
        <begin position="114"/>
        <end position="170"/>
    </location>
</feature>
<dbReference type="InterPro" id="IPR002068">
    <property type="entry name" value="A-crystallin/Hsp20_dom"/>
</dbReference>
<dbReference type="GO" id="GO:0009408">
    <property type="term" value="P:response to heat"/>
    <property type="evidence" value="ECO:0007669"/>
    <property type="project" value="InterPro"/>
</dbReference>
<evidence type="ECO:0000256" key="3">
    <source>
        <dbReference type="RuleBase" id="RU003616"/>
    </source>
</evidence>
<evidence type="ECO:0000259" key="4">
    <source>
        <dbReference type="PROSITE" id="PS01031"/>
    </source>
</evidence>
<sequence length="170" mass="18381">MVCTTLTSSSASPLVSNVTVGASSRTYYNKVAAPCSVFFPSACNMRRPASRLVAQATGDNKDHSVDVHVSSAHNQATSAERCPRRMALDVSPIDKLFEYTMTLFPGRNKAAAAAAAGEIGDPWDIHDDEIEIKMRFDMPGLSKEDVKVSVENDMLVIKGRNGENSLMTLV</sequence>
<proteinExistence type="inferred from homology"/>
<comment type="caution">
    <text evidence="5">The sequence shown here is derived from an EMBL/GenBank/DDBJ whole genome shotgun (WGS) entry which is preliminary data.</text>
</comment>
<dbReference type="PROSITE" id="PS01031">
    <property type="entry name" value="SHSP"/>
    <property type="match status" value="1"/>
</dbReference>
<dbReference type="AlphaFoldDB" id="A0A9Q1LKJ6"/>
<dbReference type="SUPFAM" id="SSF49764">
    <property type="entry name" value="HSP20-like chaperones"/>
    <property type="match status" value="1"/>
</dbReference>
<gene>
    <name evidence="5" type="ORF">K7X08_035352</name>
</gene>
<reference evidence="6" key="1">
    <citation type="journal article" date="2023" name="Proc. Natl. Acad. Sci. U.S.A.">
        <title>Genomic and structural basis for evolution of tropane alkaloid biosynthesis.</title>
        <authorList>
            <person name="Wanga Y.-J."/>
            <person name="Taina T."/>
            <person name="Yua J.-Y."/>
            <person name="Lia J."/>
            <person name="Xua B."/>
            <person name="Chenc J."/>
            <person name="D'Auriad J.C."/>
            <person name="Huanga J.-P."/>
            <person name="Huanga S.-X."/>
        </authorList>
    </citation>
    <scope>NUCLEOTIDE SEQUENCE [LARGE SCALE GENOMIC DNA]</scope>
    <source>
        <strain evidence="6">cv. KIB-2019</strain>
    </source>
</reference>
<keyword evidence="6" id="KW-1185">Reference proteome</keyword>
<dbReference type="CDD" id="cd06464">
    <property type="entry name" value="ACD_sHsps-like"/>
    <property type="match status" value="1"/>
</dbReference>
<accession>A0A9Q1LKJ6</accession>
<organism evidence="5 6">
    <name type="scientific">Anisodus acutangulus</name>
    <dbReference type="NCBI Taxonomy" id="402998"/>
    <lineage>
        <taxon>Eukaryota</taxon>
        <taxon>Viridiplantae</taxon>
        <taxon>Streptophyta</taxon>
        <taxon>Embryophyta</taxon>
        <taxon>Tracheophyta</taxon>
        <taxon>Spermatophyta</taxon>
        <taxon>Magnoliopsida</taxon>
        <taxon>eudicotyledons</taxon>
        <taxon>Gunneridae</taxon>
        <taxon>Pentapetalae</taxon>
        <taxon>asterids</taxon>
        <taxon>lamiids</taxon>
        <taxon>Solanales</taxon>
        <taxon>Solanaceae</taxon>
        <taxon>Solanoideae</taxon>
        <taxon>Hyoscyameae</taxon>
        <taxon>Anisodus</taxon>
    </lineage>
</organism>
<evidence type="ECO:0000313" key="6">
    <source>
        <dbReference type="Proteomes" id="UP001152561"/>
    </source>
</evidence>
<name>A0A9Q1LKJ6_9SOLA</name>
<protein>
    <recommendedName>
        <fullName evidence="4">SHSP domain-containing protein</fullName>
    </recommendedName>
</protein>
<dbReference type="InterPro" id="IPR044587">
    <property type="entry name" value="HSP21-like"/>
</dbReference>
<keyword evidence="1" id="KW-0346">Stress response</keyword>
<dbReference type="PANTHER" id="PTHR46733:SF4">
    <property type="entry name" value="HEAT SHOCK PROTEIN 21, CHLOROPLASTIC"/>
    <property type="match status" value="1"/>
</dbReference>
<evidence type="ECO:0000256" key="1">
    <source>
        <dbReference type="ARBA" id="ARBA00023016"/>
    </source>
</evidence>
<dbReference type="Proteomes" id="UP001152561">
    <property type="component" value="Unassembled WGS sequence"/>
</dbReference>
<dbReference type="EMBL" id="JAJAGQ010000018">
    <property type="protein sequence ID" value="KAJ8536951.1"/>
    <property type="molecule type" value="Genomic_DNA"/>
</dbReference>
<dbReference type="Gene3D" id="2.60.40.790">
    <property type="match status" value="1"/>
</dbReference>
<evidence type="ECO:0000313" key="5">
    <source>
        <dbReference type="EMBL" id="KAJ8536951.1"/>
    </source>
</evidence>
<dbReference type="PANTHER" id="PTHR46733">
    <property type="entry name" value="26.5 KDA HEAT SHOCK PROTEIN, MITOCHONDRIAL"/>
    <property type="match status" value="1"/>
</dbReference>